<proteinExistence type="predicted"/>
<gene>
    <name evidence="1" type="ORF">E2C01_028408</name>
</gene>
<dbReference type="Proteomes" id="UP000324222">
    <property type="component" value="Unassembled WGS sequence"/>
</dbReference>
<name>A0A5B7ELA3_PORTR</name>
<comment type="caution">
    <text evidence="1">The sequence shown here is derived from an EMBL/GenBank/DDBJ whole genome shotgun (WGS) entry which is preliminary data.</text>
</comment>
<reference evidence="1 2" key="1">
    <citation type="submission" date="2019-05" db="EMBL/GenBank/DDBJ databases">
        <title>Another draft genome of Portunus trituberculatus and its Hox gene families provides insights of decapod evolution.</title>
        <authorList>
            <person name="Jeong J.-H."/>
            <person name="Song I."/>
            <person name="Kim S."/>
            <person name="Choi T."/>
            <person name="Kim D."/>
            <person name="Ryu S."/>
            <person name="Kim W."/>
        </authorList>
    </citation>
    <scope>NUCLEOTIDE SEQUENCE [LARGE SCALE GENOMIC DNA]</scope>
    <source>
        <tissue evidence="1">Muscle</tissue>
    </source>
</reference>
<organism evidence="1 2">
    <name type="scientific">Portunus trituberculatus</name>
    <name type="common">Swimming crab</name>
    <name type="synonym">Neptunus trituberculatus</name>
    <dbReference type="NCBI Taxonomy" id="210409"/>
    <lineage>
        <taxon>Eukaryota</taxon>
        <taxon>Metazoa</taxon>
        <taxon>Ecdysozoa</taxon>
        <taxon>Arthropoda</taxon>
        <taxon>Crustacea</taxon>
        <taxon>Multicrustacea</taxon>
        <taxon>Malacostraca</taxon>
        <taxon>Eumalacostraca</taxon>
        <taxon>Eucarida</taxon>
        <taxon>Decapoda</taxon>
        <taxon>Pleocyemata</taxon>
        <taxon>Brachyura</taxon>
        <taxon>Eubrachyura</taxon>
        <taxon>Portunoidea</taxon>
        <taxon>Portunidae</taxon>
        <taxon>Portuninae</taxon>
        <taxon>Portunus</taxon>
    </lineage>
</organism>
<dbReference type="AlphaFoldDB" id="A0A5B7ELA3"/>
<protein>
    <submittedName>
        <fullName evidence="1">Uncharacterized protein</fullName>
    </submittedName>
</protein>
<evidence type="ECO:0000313" key="1">
    <source>
        <dbReference type="EMBL" id="MPC35002.1"/>
    </source>
</evidence>
<dbReference type="EMBL" id="VSRR010003176">
    <property type="protein sequence ID" value="MPC35002.1"/>
    <property type="molecule type" value="Genomic_DNA"/>
</dbReference>
<sequence>MDSWRHQQCLTVRMVSLQLPTIPGQTSSNPDVAENLALFHPSTLHHGSHLVYSVLQAIWEEANENTNGPNDDSDPKALTVYLPFLLPCCMGAVGEGRVVGAQVYGLKV</sequence>
<evidence type="ECO:0000313" key="2">
    <source>
        <dbReference type="Proteomes" id="UP000324222"/>
    </source>
</evidence>
<accession>A0A5B7ELA3</accession>
<keyword evidence="2" id="KW-1185">Reference proteome</keyword>